<evidence type="ECO:0000313" key="3">
    <source>
        <dbReference type="Proteomes" id="UP000178936"/>
    </source>
</evidence>
<dbReference type="AlphaFoldDB" id="A0A1G2Q2E0"/>
<sequence>MFFNAPGNPTKFKKTVYLLATIILGLLLSLLAHAFIEISYLNWVQSKGQIVQFYGSCALPPLLQTSIWILGAVGGFFLGRFWWRKVYIERIWVKGISKQ</sequence>
<reference evidence="2 3" key="1">
    <citation type="journal article" date="2016" name="Nat. Commun.">
        <title>Thousands of microbial genomes shed light on interconnected biogeochemical processes in an aquifer system.</title>
        <authorList>
            <person name="Anantharaman K."/>
            <person name="Brown C.T."/>
            <person name="Hug L.A."/>
            <person name="Sharon I."/>
            <person name="Castelle C.J."/>
            <person name="Probst A.J."/>
            <person name="Thomas B.C."/>
            <person name="Singh A."/>
            <person name="Wilkins M.J."/>
            <person name="Karaoz U."/>
            <person name="Brodie E.L."/>
            <person name="Williams K.H."/>
            <person name="Hubbard S.S."/>
            <person name="Banfield J.F."/>
        </authorList>
    </citation>
    <scope>NUCLEOTIDE SEQUENCE [LARGE SCALE GENOMIC DNA]</scope>
</reference>
<comment type="caution">
    <text evidence="2">The sequence shown here is derived from an EMBL/GenBank/DDBJ whole genome shotgun (WGS) entry which is preliminary data.</text>
</comment>
<proteinExistence type="predicted"/>
<keyword evidence="1" id="KW-0472">Membrane</keyword>
<keyword evidence="1" id="KW-0812">Transmembrane</keyword>
<accession>A0A1G2Q2E0</accession>
<dbReference type="Proteomes" id="UP000178936">
    <property type="component" value="Unassembled WGS sequence"/>
</dbReference>
<feature type="transmembrane region" description="Helical" evidence="1">
    <location>
        <begin position="58"/>
        <end position="83"/>
    </location>
</feature>
<evidence type="ECO:0000313" key="2">
    <source>
        <dbReference type="EMBL" id="OHA54746.1"/>
    </source>
</evidence>
<evidence type="ECO:0000256" key="1">
    <source>
        <dbReference type="SAM" id="Phobius"/>
    </source>
</evidence>
<name>A0A1G2Q2E0_9BACT</name>
<protein>
    <submittedName>
        <fullName evidence="2">Uncharacterized protein</fullName>
    </submittedName>
</protein>
<gene>
    <name evidence="2" type="ORF">A2226_03865</name>
</gene>
<organism evidence="2 3">
    <name type="scientific">Candidatus Veblenbacteria bacterium RIFOXYA2_FULL_43_9</name>
    <dbReference type="NCBI Taxonomy" id="1802425"/>
    <lineage>
        <taxon>Bacteria</taxon>
        <taxon>Candidatus Vebleniibacteriota</taxon>
    </lineage>
</organism>
<dbReference type="EMBL" id="MHTB01000039">
    <property type="protein sequence ID" value="OHA54746.1"/>
    <property type="molecule type" value="Genomic_DNA"/>
</dbReference>
<keyword evidence="1" id="KW-1133">Transmembrane helix</keyword>